<feature type="transmembrane region" description="Helical" evidence="7">
    <location>
        <begin position="137"/>
        <end position="158"/>
    </location>
</feature>
<comment type="caution">
    <text evidence="9">The sequence shown here is derived from an EMBL/GenBank/DDBJ whole genome shotgun (WGS) entry which is preliminary data.</text>
</comment>
<feature type="domain" description="VTT" evidence="8">
    <location>
        <begin position="32"/>
        <end position="157"/>
    </location>
</feature>
<accession>A0A1F7UNU4</accession>
<feature type="transmembrane region" description="Helical" evidence="7">
    <location>
        <begin position="170"/>
        <end position="190"/>
    </location>
</feature>
<dbReference type="Proteomes" id="UP000176897">
    <property type="component" value="Unassembled WGS sequence"/>
</dbReference>
<proteinExistence type="inferred from homology"/>
<organism evidence="9 10">
    <name type="scientific">Candidatus Uhrbacteria bacterium RIFCSPLOWO2_01_FULL_47_24</name>
    <dbReference type="NCBI Taxonomy" id="1802401"/>
    <lineage>
        <taxon>Bacteria</taxon>
        <taxon>Candidatus Uhriibacteriota</taxon>
    </lineage>
</organism>
<evidence type="ECO:0000256" key="6">
    <source>
        <dbReference type="ARBA" id="ARBA00023136"/>
    </source>
</evidence>
<evidence type="ECO:0000256" key="5">
    <source>
        <dbReference type="ARBA" id="ARBA00022989"/>
    </source>
</evidence>
<feature type="transmembrane region" description="Helical" evidence="7">
    <location>
        <begin position="12"/>
        <end position="32"/>
    </location>
</feature>
<evidence type="ECO:0000313" key="9">
    <source>
        <dbReference type="EMBL" id="OGL79942.1"/>
    </source>
</evidence>
<evidence type="ECO:0000256" key="4">
    <source>
        <dbReference type="ARBA" id="ARBA00022692"/>
    </source>
</evidence>
<keyword evidence="4 7" id="KW-0812">Transmembrane</keyword>
<dbReference type="InterPro" id="IPR032818">
    <property type="entry name" value="DedA-like"/>
</dbReference>
<dbReference type="Pfam" id="PF09335">
    <property type="entry name" value="VTT_dom"/>
    <property type="match status" value="1"/>
</dbReference>
<keyword evidence="5 7" id="KW-1133">Transmembrane helix</keyword>
<evidence type="ECO:0000256" key="7">
    <source>
        <dbReference type="RuleBase" id="RU367016"/>
    </source>
</evidence>
<dbReference type="InterPro" id="IPR032816">
    <property type="entry name" value="VTT_dom"/>
</dbReference>
<evidence type="ECO:0000313" key="10">
    <source>
        <dbReference type="Proteomes" id="UP000176897"/>
    </source>
</evidence>
<protein>
    <recommendedName>
        <fullName evidence="8">VTT domain-containing protein</fullName>
    </recommendedName>
</protein>
<evidence type="ECO:0000256" key="3">
    <source>
        <dbReference type="ARBA" id="ARBA00022475"/>
    </source>
</evidence>
<gene>
    <name evidence="9" type="ORF">A3B21_01450</name>
</gene>
<dbReference type="EMBL" id="MGEJ01000020">
    <property type="protein sequence ID" value="OGL79942.1"/>
    <property type="molecule type" value="Genomic_DNA"/>
</dbReference>
<feature type="transmembrane region" description="Helical" evidence="7">
    <location>
        <begin position="52"/>
        <end position="74"/>
    </location>
</feature>
<comment type="subcellular location">
    <subcellularLocation>
        <location evidence="1 7">Cell membrane</location>
        <topology evidence="1 7">Multi-pass membrane protein</topology>
    </subcellularLocation>
</comment>
<dbReference type="STRING" id="1802401.A3B21_01450"/>
<dbReference type="GO" id="GO:0005886">
    <property type="term" value="C:plasma membrane"/>
    <property type="evidence" value="ECO:0007669"/>
    <property type="project" value="UniProtKB-SubCell"/>
</dbReference>
<sequence length="213" mass="23634">MFDLVALIKTAGYLGLFGIVFAESGLLIGFFLPGDSLLFTAGFLASQGFLNIWALAIGAFICAVAGDSVGYAFGRRVGPAIFKREDSIIFHKDHLERAKDFYAKYGKKTIILARFMPVVRTFAPILAGVGHMHYPAFLTYNIIGGALWAIGLTTLGYFLGSTIPNIDRYLIPIIALIIFTSVLPSIIHILRHKEYRVKLWKLLKFWQKGRTSA</sequence>
<evidence type="ECO:0000256" key="2">
    <source>
        <dbReference type="ARBA" id="ARBA00010792"/>
    </source>
</evidence>
<name>A0A1F7UNU4_9BACT</name>
<keyword evidence="3 7" id="KW-1003">Cell membrane</keyword>
<dbReference type="AlphaFoldDB" id="A0A1F7UNU4"/>
<reference evidence="9 10" key="1">
    <citation type="journal article" date="2016" name="Nat. Commun.">
        <title>Thousands of microbial genomes shed light on interconnected biogeochemical processes in an aquifer system.</title>
        <authorList>
            <person name="Anantharaman K."/>
            <person name="Brown C.T."/>
            <person name="Hug L.A."/>
            <person name="Sharon I."/>
            <person name="Castelle C.J."/>
            <person name="Probst A.J."/>
            <person name="Thomas B.C."/>
            <person name="Singh A."/>
            <person name="Wilkins M.J."/>
            <person name="Karaoz U."/>
            <person name="Brodie E.L."/>
            <person name="Williams K.H."/>
            <person name="Hubbard S.S."/>
            <person name="Banfield J.F."/>
        </authorList>
    </citation>
    <scope>NUCLEOTIDE SEQUENCE [LARGE SCALE GENOMIC DNA]</scope>
</reference>
<dbReference type="PANTHER" id="PTHR30353">
    <property type="entry name" value="INNER MEMBRANE PROTEIN DEDA-RELATED"/>
    <property type="match status" value="1"/>
</dbReference>
<evidence type="ECO:0000259" key="8">
    <source>
        <dbReference type="Pfam" id="PF09335"/>
    </source>
</evidence>
<keyword evidence="6 7" id="KW-0472">Membrane</keyword>
<comment type="similarity">
    <text evidence="2 7">Belongs to the DedA family.</text>
</comment>
<dbReference type="PANTHER" id="PTHR30353:SF0">
    <property type="entry name" value="TRANSMEMBRANE PROTEIN"/>
    <property type="match status" value="1"/>
</dbReference>
<evidence type="ECO:0000256" key="1">
    <source>
        <dbReference type="ARBA" id="ARBA00004651"/>
    </source>
</evidence>